<dbReference type="GO" id="GO:0030203">
    <property type="term" value="P:glycosaminoglycan metabolic process"/>
    <property type="evidence" value="ECO:0007669"/>
    <property type="project" value="TreeGrafter"/>
</dbReference>
<reference evidence="12 13" key="1">
    <citation type="submission" date="2024-03" db="EMBL/GenBank/DDBJ databases">
        <title>Adaptation during the transition from Ophiocordyceps entomopathogen to insect associate is accompanied by gene loss and intensified selection.</title>
        <authorList>
            <person name="Ward C.M."/>
            <person name="Onetto C.A."/>
            <person name="Borneman A.R."/>
        </authorList>
    </citation>
    <scope>NUCLEOTIDE SEQUENCE [LARGE SCALE GENOMIC DNA]</scope>
    <source>
        <strain evidence="12">AWRI1</strain>
        <tissue evidence="12">Single Adult Female</tissue>
    </source>
</reference>
<keyword evidence="6 7" id="KW-0326">Glycosidase</keyword>
<evidence type="ECO:0000256" key="9">
    <source>
        <dbReference type="PIRSR" id="PIRSR001093-2"/>
    </source>
</evidence>
<feature type="active site" description="Proton donor" evidence="8">
    <location>
        <position position="292"/>
    </location>
</feature>
<dbReference type="SUPFAM" id="SSF51445">
    <property type="entry name" value="(Trans)glycosidases"/>
    <property type="match status" value="1"/>
</dbReference>
<evidence type="ECO:0000256" key="4">
    <source>
        <dbReference type="ARBA" id="ARBA00022801"/>
    </source>
</evidence>
<feature type="domain" description="Beta-hexosaminidase eukaryotic type N-terminal" evidence="11">
    <location>
        <begin position="11"/>
        <end position="116"/>
    </location>
</feature>
<dbReference type="GO" id="GO:0016020">
    <property type="term" value="C:membrane"/>
    <property type="evidence" value="ECO:0007669"/>
    <property type="project" value="TreeGrafter"/>
</dbReference>
<evidence type="ECO:0000256" key="8">
    <source>
        <dbReference type="PIRSR" id="PIRSR001093-1"/>
    </source>
</evidence>
<dbReference type="InterPro" id="IPR025705">
    <property type="entry name" value="Beta_hexosaminidase_sua/sub"/>
</dbReference>
<evidence type="ECO:0000256" key="3">
    <source>
        <dbReference type="ARBA" id="ARBA00022729"/>
    </source>
</evidence>
<evidence type="ECO:0000313" key="12">
    <source>
        <dbReference type="EMBL" id="KAK7586163.1"/>
    </source>
</evidence>
<evidence type="ECO:0000256" key="1">
    <source>
        <dbReference type="ARBA" id="ARBA00001231"/>
    </source>
</evidence>
<dbReference type="CDD" id="cd06562">
    <property type="entry name" value="GH20_HexA_HexB-like"/>
    <property type="match status" value="1"/>
</dbReference>
<keyword evidence="3" id="KW-0732">Signal</keyword>
<keyword evidence="13" id="KW-1185">Reference proteome</keyword>
<dbReference type="PANTHER" id="PTHR22600">
    <property type="entry name" value="BETA-HEXOSAMINIDASE"/>
    <property type="match status" value="1"/>
</dbReference>
<dbReference type="InterPro" id="IPR015883">
    <property type="entry name" value="Glyco_hydro_20_cat"/>
</dbReference>
<dbReference type="SUPFAM" id="SSF55545">
    <property type="entry name" value="beta-N-acetylhexosaminidase-like domain"/>
    <property type="match status" value="1"/>
</dbReference>
<dbReference type="Proteomes" id="UP001367676">
    <property type="component" value="Unassembled WGS sequence"/>
</dbReference>
<dbReference type="Gene3D" id="3.30.379.10">
    <property type="entry name" value="Chitobiase/beta-hexosaminidase domain 2-like"/>
    <property type="match status" value="1"/>
</dbReference>
<comment type="similarity">
    <text evidence="2 7">Belongs to the glycosyl hydrolase 20 family.</text>
</comment>
<organism evidence="12 13">
    <name type="scientific">Parthenolecanium corni</name>
    <dbReference type="NCBI Taxonomy" id="536013"/>
    <lineage>
        <taxon>Eukaryota</taxon>
        <taxon>Metazoa</taxon>
        <taxon>Ecdysozoa</taxon>
        <taxon>Arthropoda</taxon>
        <taxon>Hexapoda</taxon>
        <taxon>Insecta</taxon>
        <taxon>Pterygota</taxon>
        <taxon>Neoptera</taxon>
        <taxon>Paraneoptera</taxon>
        <taxon>Hemiptera</taxon>
        <taxon>Sternorrhyncha</taxon>
        <taxon>Coccoidea</taxon>
        <taxon>Coccidae</taxon>
        <taxon>Parthenolecanium</taxon>
    </lineage>
</organism>
<feature type="domain" description="Glycoside hydrolase family 20 catalytic" evidence="10">
    <location>
        <begin position="138"/>
        <end position="450"/>
    </location>
</feature>
<evidence type="ECO:0000259" key="11">
    <source>
        <dbReference type="Pfam" id="PF14845"/>
    </source>
</evidence>
<name>A0AAN9TVC0_9HEMI</name>
<feature type="disulfide bond" evidence="9">
    <location>
        <begin position="14"/>
        <end position="71"/>
    </location>
</feature>
<dbReference type="InterPro" id="IPR029019">
    <property type="entry name" value="HEX_eukaryotic_N"/>
</dbReference>
<keyword evidence="4 7" id="KW-0378">Hydrolase</keyword>
<evidence type="ECO:0000313" key="13">
    <source>
        <dbReference type="Proteomes" id="UP001367676"/>
    </source>
</evidence>
<accession>A0AAN9TVC0</accession>
<feature type="disulfide bond" evidence="9">
    <location>
        <begin position="465"/>
        <end position="483"/>
    </location>
</feature>
<dbReference type="PIRSF" id="PIRSF001093">
    <property type="entry name" value="B-hxosamndse_ab_euk"/>
    <property type="match status" value="1"/>
</dbReference>
<protein>
    <recommendedName>
        <fullName evidence="7">Beta-hexosaminidase</fullName>
        <ecNumber evidence="7">3.2.1.52</ecNumber>
    </recommendedName>
</protein>
<comment type="catalytic activity">
    <reaction evidence="1 7">
        <text>Hydrolysis of terminal non-reducing N-acetyl-D-hexosamine residues in N-acetyl-beta-D-hexosaminides.</text>
        <dbReference type="EC" id="3.2.1.52"/>
    </reaction>
</comment>
<dbReference type="Pfam" id="PF14845">
    <property type="entry name" value="Glycohydro_20b2"/>
    <property type="match status" value="1"/>
</dbReference>
<evidence type="ECO:0000256" key="2">
    <source>
        <dbReference type="ARBA" id="ARBA00006285"/>
    </source>
</evidence>
<dbReference type="AlphaFoldDB" id="A0AAN9TVC0"/>
<feature type="disulfide bond" evidence="9">
    <location>
        <begin position="248"/>
        <end position="297"/>
    </location>
</feature>
<dbReference type="GO" id="GO:0005975">
    <property type="term" value="P:carbohydrate metabolic process"/>
    <property type="evidence" value="ECO:0007669"/>
    <property type="project" value="InterPro"/>
</dbReference>
<dbReference type="PANTHER" id="PTHR22600:SF21">
    <property type="entry name" value="BETA-HEXOSAMINIDASE A"/>
    <property type="match status" value="1"/>
</dbReference>
<dbReference type="EMBL" id="JBBCAQ010000027">
    <property type="protein sequence ID" value="KAK7586163.1"/>
    <property type="molecule type" value="Genomic_DNA"/>
</dbReference>
<evidence type="ECO:0000256" key="7">
    <source>
        <dbReference type="PIRNR" id="PIRNR001093"/>
    </source>
</evidence>
<dbReference type="Gene3D" id="3.20.20.80">
    <property type="entry name" value="Glycosidases"/>
    <property type="match status" value="1"/>
</dbReference>
<keyword evidence="9" id="KW-1015">Disulfide bond</keyword>
<dbReference type="Pfam" id="PF00728">
    <property type="entry name" value="Glyco_hydro_20"/>
    <property type="match status" value="1"/>
</dbReference>
<dbReference type="GO" id="GO:0006689">
    <property type="term" value="P:ganglioside catabolic process"/>
    <property type="evidence" value="ECO:0007669"/>
    <property type="project" value="TreeGrafter"/>
</dbReference>
<evidence type="ECO:0000256" key="5">
    <source>
        <dbReference type="ARBA" id="ARBA00023180"/>
    </source>
</evidence>
<proteinExistence type="inferred from homology"/>
<sequence length="489" mass="56543">MQRLSAISVERHDCDIIQDAVRRYYRLVFLNANSNEDLTAPSGYANTQFPRNDEHFGGYLDTLRVHLMAPCKQYPSEYMDERYEIFINSDGYERSGLLVAQSVWGILRGLETFSQLVHSVNGYKFAIRSLSLLDFPAFSHRGLLIDTSRHFLPVKTITRILDAMTYSKLNVLHWHMTDDQSFPFESTTYPALGDRGAYNKYFAIYTHSDIEQIIEYARKRGIRVIPEFDTPGHTLSWGLGMPGLLTKCGDPHLGEYGPIDPTRESNYIFLENLFKEIAELFPDNYFHLGGDEVNFDCWNSSPEIRSFMRYHNITSFQELESYYIQRVLAITRNLNTKPVVWQEVFDNGVRLTDDAVVHVWQLESYEAEMDLVTKSGHRALLSACWYLDHLDRGWQKFYECNPLDYVHSIAQRRYIMGGEACMWGESVDESNIEQRIWPRACATAEILWTGYASSDAANRLEEHTCRLKKRGIPAQPPNGPGFCPYFIKI</sequence>
<dbReference type="GO" id="GO:0004563">
    <property type="term" value="F:beta-N-acetylhexosaminidase activity"/>
    <property type="evidence" value="ECO:0007669"/>
    <property type="project" value="UniProtKB-EC"/>
</dbReference>
<comment type="caution">
    <text evidence="12">The sequence shown here is derived from an EMBL/GenBank/DDBJ whole genome shotgun (WGS) entry which is preliminary data.</text>
</comment>
<dbReference type="InterPro" id="IPR029018">
    <property type="entry name" value="Hex-like_dom2"/>
</dbReference>
<evidence type="ECO:0000256" key="6">
    <source>
        <dbReference type="ARBA" id="ARBA00023295"/>
    </source>
</evidence>
<dbReference type="InterPro" id="IPR017853">
    <property type="entry name" value="GH"/>
</dbReference>
<gene>
    <name evidence="12" type="ORF">V9T40_004039</name>
</gene>
<dbReference type="PRINTS" id="PR00738">
    <property type="entry name" value="GLHYDRLASE20"/>
</dbReference>
<dbReference type="GO" id="GO:0005764">
    <property type="term" value="C:lysosome"/>
    <property type="evidence" value="ECO:0007669"/>
    <property type="project" value="TreeGrafter"/>
</dbReference>
<keyword evidence="5" id="KW-0325">Glycoprotein</keyword>
<evidence type="ECO:0000259" key="10">
    <source>
        <dbReference type="Pfam" id="PF00728"/>
    </source>
</evidence>
<dbReference type="FunFam" id="3.20.20.80:FF:000063">
    <property type="entry name" value="Beta-hexosaminidase"/>
    <property type="match status" value="1"/>
</dbReference>
<dbReference type="EC" id="3.2.1.52" evidence="7"/>